<reference evidence="9" key="1">
    <citation type="submission" date="2012-12" db="EMBL/GenBank/DDBJ databases">
        <authorList>
            <person name="Hellsten U."/>
            <person name="Grimwood J."/>
            <person name="Chapman J.A."/>
            <person name="Shapiro H."/>
            <person name="Aerts A."/>
            <person name="Otillar R.P."/>
            <person name="Terry A.Y."/>
            <person name="Boore J.L."/>
            <person name="Simakov O."/>
            <person name="Marletaz F."/>
            <person name="Cho S.-J."/>
            <person name="Edsinger-Gonzales E."/>
            <person name="Havlak P."/>
            <person name="Kuo D.-H."/>
            <person name="Larsson T."/>
            <person name="Lv J."/>
            <person name="Arendt D."/>
            <person name="Savage R."/>
            <person name="Osoegawa K."/>
            <person name="de Jong P."/>
            <person name="Lindberg D.R."/>
            <person name="Seaver E.C."/>
            <person name="Weisblat D.A."/>
            <person name="Putnam N.H."/>
            <person name="Grigoriev I.V."/>
            <person name="Rokhsar D.S."/>
        </authorList>
    </citation>
    <scope>NUCLEOTIDE SEQUENCE</scope>
    <source>
        <strain evidence="9">I ESC-2004</strain>
    </source>
</reference>
<organism evidence="7">
    <name type="scientific">Capitella teleta</name>
    <name type="common">Polychaete worm</name>
    <dbReference type="NCBI Taxonomy" id="283909"/>
    <lineage>
        <taxon>Eukaryota</taxon>
        <taxon>Metazoa</taxon>
        <taxon>Spiralia</taxon>
        <taxon>Lophotrochozoa</taxon>
        <taxon>Annelida</taxon>
        <taxon>Polychaeta</taxon>
        <taxon>Sedentaria</taxon>
        <taxon>Scolecida</taxon>
        <taxon>Capitellidae</taxon>
        <taxon>Capitella</taxon>
    </lineage>
</organism>
<dbReference type="EC" id="5.2.1.8" evidence="2 5"/>
<comment type="catalytic activity">
    <reaction evidence="1 5">
        <text>[protein]-peptidylproline (omega=180) = [protein]-peptidylproline (omega=0)</text>
        <dbReference type="Rhea" id="RHEA:16237"/>
        <dbReference type="Rhea" id="RHEA-COMP:10747"/>
        <dbReference type="Rhea" id="RHEA-COMP:10748"/>
        <dbReference type="ChEBI" id="CHEBI:83833"/>
        <dbReference type="ChEBI" id="CHEBI:83834"/>
        <dbReference type="EC" id="5.2.1.8"/>
    </reaction>
</comment>
<sequence>LLPQVKPDDCYPVADLGDEVQVHYTGSLVNGQVFDTSHQPERGPIPFRLGEGKVIPGWEMGIRGMCVGEKRKLVIPPHLAYGSQGVPPTIPPDSTLHFETELVGLE</sequence>
<dbReference type="InterPro" id="IPR044609">
    <property type="entry name" value="FKBP2/11"/>
</dbReference>
<dbReference type="Pfam" id="PF00254">
    <property type="entry name" value="FKBP_C"/>
    <property type="match status" value="1"/>
</dbReference>
<evidence type="ECO:0000256" key="3">
    <source>
        <dbReference type="ARBA" id="ARBA00023110"/>
    </source>
</evidence>
<protein>
    <recommendedName>
        <fullName evidence="2 5">peptidylprolyl isomerase</fullName>
        <ecNumber evidence="2 5">5.2.1.8</ecNumber>
    </recommendedName>
</protein>
<dbReference type="EMBL" id="KB312016">
    <property type="protein sequence ID" value="ELT88054.1"/>
    <property type="molecule type" value="Genomic_DNA"/>
</dbReference>
<dbReference type="PANTHER" id="PTHR45779:SF5">
    <property type="entry name" value="PEPTIDYLPROLYL ISOMERASE"/>
    <property type="match status" value="1"/>
</dbReference>
<evidence type="ECO:0000259" key="6">
    <source>
        <dbReference type="PROSITE" id="PS50059"/>
    </source>
</evidence>
<dbReference type="Proteomes" id="UP000014760">
    <property type="component" value="Unassembled WGS sequence"/>
</dbReference>
<dbReference type="PANTHER" id="PTHR45779">
    <property type="entry name" value="PEPTIDYLPROLYL ISOMERASE"/>
    <property type="match status" value="1"/>
</dbReference>
<dbReference type="GO" id="GO:0003755">
    <property type="term" value="F:peptidyl-prolyl cis-trans isomerase activity"/>
    <property type="evidence" value="ECO:0007669"/>
    <property type="project" value="UniProtKB-KW"/>
</dbReference>
<dbReference type="OMA" id="ECELVEC"/>
<dbReference type="PROSITE" id="PS50059">
    <property type="entry name" value="FKBP_PPIASE"/>
    <property type="match status" value="1"/>
</dbReference>
<dbReference type="STRING" id="283909.R7TAL8"/>
<gene>
    <name evidence="7" type="ORF">CAPTEDRAFT_57750</name>
</gene>
<name>R7TAL8_CAPTE</name>
<dbReference type="InterPro" id="IPR046357">
    <property type="entry name" value="PPIase_dom_sf"/>
</dbReference>
<evidence type="ECO:0000256" key="2">
    <source>
        <dbReference type="ARBA" id="ARBA00013194"/>
    </source>
</evidence>
<dbReference type="EnsemblMetazoa" id="CapteT57750">
    <property type="protein sequence ID" value="CapteP57750"/>
    <property type="gene ID" value="CapteG57750"/>
</dbReference>
<accession>R7TAL8</accession>
<evidence type="ECO:0000313" key="8">
    <source>
        <dbReference type="EnsemblMetazoa" id="CapteP57750"/>
    </source>
</evidence>
<keyword evidence="3 5" id="KW-0697">Rotamase</keyword>
<dbReference type="SUPFAM" id="SSF54534">
    <property type="entry name" value="FKBP-like"/>
    <property type="match status" value="1"/>
</dbReference>
<dbReference type="GO" id="GO:0005783">
    <property type="term" value="C:endoplasmic reticulum"/>
    <property type="evidence" value="ECO:0007669"/>
    <property type="project" value="TreeGrafter"/>
</dbReference>
<evidence type="ECO:0000313" key="7">
    <source>
        <dbReference type="EMBL" id="ELT88054.1"/>
    </source>
</evidence>
<reference evidence="8" key="3">
    <citation type="submission" date="2015-06" db="UniProtKB">
        <authorList>
            <consortium name="EnsemblMetazoa"/>
        </authorList>
    </citation>
    <scope>IDENTIFICATION</scope>
</reference>
<dbReference type="Gene3D" id="3.10.50.40">
    <property type="match status" value="1"/>
</dbReference>
<feature type="domain" description="PPIase FKBP-type" evidence="6">
    <location>
        <begin position="17"/>
        <end position="106"/>
    </location>
</feature>
<dbReference type="InterPro" id="IPR001179">
    <property type="entry name" value="PPIase_FKBP_dom"/>
</dbReference>
<evidence type="ECO:0000256" key="5">
    <source>
        <dbReference type="PROSITE-ProRule" id="PRU00277"/>
    </source>
</evidence>
<feature type="non-terminal residue" evidence="7">
    <location>
        <position position="1"/>
    </location>
</feature>
<proteinExistence type="predicted"/>
<evidence type="ECO:0000256" key="1">
    <source>
        <dbReference type="ARBA" id="ARBA00000971"/>
    </source>
</evidence>
<dbReference type="OrthoDB" id="77911at2759"/>
<evidence type="ECO:0000256" key="4">
    <source>
        <dbReference type="ARBA" id="ARBA00023235"/>
    </source>
</evidence>
<feature type="non-terminal residue" evidence="7">
    <location>
        <position position="106"/>
    </location>
</feature>
<reference evidence="7 9" key="2">
    <citation type="journal article" date="2013" name="Nature">
        <title>Insights into bilaterian evolution from three spiralian genomes.</title>
        <authorList>
            <person name="Simakov O."/>
            <person name="Marletaz F."/>
            <person name="Cho S.J."/>
            <person name="Edsinger-Gonzales E."/>
            <person name="Havlak P."/>
            <person name="Hellsten U."/>
            <person name="Kuo D.H."/>
            <person name="Larsson T."/>
            <person name="Lv J."/>
            <person name="Arendt D."/>
            <person name="Savage R."/>
            <person name="Osoegawa K."/>
            <person name="de Jong P."/>
            <person name="Grimwood J."/>
            <person name="Chapman J.A."/>
            <person name="Shapiro H."/>
            <person name="Aerts A."/>
            <person name="Otillar R.P."/>
            <person name="Terry A.Y."/>
            <person name="Boore J.L."/>
            <person name="Grigoriev I.V."/>
            <person name="Lindberg D.R."/>
            <person name="Seaver E.C."/>
            <person name="Weisblat D.A."/>
            <person name="Putnam N.H."/>
            <person name="Rokhsar D.S."/>
        </authorList>
    </citation>
    <scope>NUCLEOTIDE SEQUENCE</scope>
    <source>
        <strain evidence="7 9">I ESC-2004</strain>
    </source>
</reference>
<dbReference type="FunFam" id="3.10.50.40:FF:000006">
    <property type="entry name" value="Peptidyl-prolyl cis-trans isomerase"/>
    <property type="match status" value="1"/>
</dbReference>
<dbReference type="AlphaFoldDB" id="R7TAL8"/>
<keyword evidence="9" id="KW-1185">Reference proteome</keyword>
<dbReference type="HOGENOM" id="CLU_013615_12_3_1"/>
<evidence type="ECO:0000313" key="9">
    <source>
        <dbReference type="Proteomes" id="UP000014760"/>
    </source>
</evidence>
<dbReference type="EMBL" id="AMQN01015560">
    <property type="status" value="NOT_ANNOTATED_CDS"/>
    <property type="molecule type" value="Genomic_DNA"/>
</dbReference>
<keyword evidence="4 5" id="KW-0413">Isomerase</keyword>